<feature type="domain" description="CENP-T/Histone H4 histone fold" evidence="7">
    <location>
        <begin position="330"/>
        <end position="425"/>
    </location>
</feature>
<comment type="similarity">
    <text evidence="3">Belongs to the CENP-T/CNN1 family.</text>
</comment>
<feature type="compositionally biased region" description="Acidic residues" evidence="6">
    <location>
        <begin position="298"/>
        <end position="315"/>
    </location>
</feature>
<dbReference type="CDD" id="cd22920">
    <property type="entry name" value="HFD_CENP-T"/>
    <property type="match status" value="1"/>
</dbReference>
<feature type="non-terminal residue" evidence="8">
    <location>
        <position position="1"/>
    </location>
</feature>
<feature type="region of interest" description="Disordered" evidence="6">
    <location>
        <begin position="280"/>
        <end position="332"/>
    </location>
</feature>
<evidence type="ECO:0000256" key="1">
    <source>
        <dbReference type="ARBA" id="ARBA00004123"/>
    </source>
</evidence>
<evidence type="ECO:0000313" key="8">
    <source>
        <dbReference type="EMBL" id="CAG8715310.1"/>
    </source>
</evidence>
<feature type="region of interest" description="Disordered" evidence="6">
    <location>
        <begin position="34"/>
        <end position="64"/>
    </location>
</feature>
<dbReference type="Pfam" id="PF15511">
    <property type="entry name" value="CENP-T_C"/>
    <property type="match status" value="1"/>
</dbReference>
<dbReference type="Gene3D" id="1.10.20.10">
    <property type="entry name" value="Histone, subunit A"/>
    <property type="match status" value="1"/>
</dbReference>
<evidence type="ECO:0000256" key="6">
    <source>
        <dbReference type="SAM" id="MobiDB-lite"/>
    </source>
</evidence>
<evidence type="ECO:0000256" key="5">
    <source>
        <dbReference type="ARBA" id="ARBA00023242"/>
    </source>
</evidence>
<evidence type="ECO:0000256" key="3">
    <source>
        <dbReference type="ARBA" id="ARBA00010137"/>
    </source>
</evidence>
<dbReference type="InterPro" id="IPR009072">
    <property type="entry name" value="Histone-fold"/>
</dbReference>
<comment type="caution">
    <text evidence="8">The sequence shown here is derived from an EMBL/GenBank/DDBJ whole genome shotgun (WGS) entry which is preliminary data.</text>
</comment>
<feature type="region of interest" description="Disordered" evidence="6">
    <location>
        <begin position="1"/>
        <end position="21"/>
    </location>
</feature>
<dbReference type="InterPro" id="IPR028255">
    <property type="entry name" value="CENP-T"/>
</dbReference>
<feature type="compositionally biased region" description="Polar residues" evidence="6">
    <location>
        <begin position="1"/>
        <end position="10"/>
    </location>
</feature>
<sequence length="429" mass="48440">MTTGESSRSATVKAPEETPSKLLRQLSRAIAQPELDQQLTSLRQKAGIPRRRVSTTPRTPRTRRTSIIQLTPSTRRLSLRKQNKKDDKLKPKKKDTQELLRVLSRAPGFVQKPQVIPHILKSSTHHIPNNDNDDYVPDNDQVAEKTNIEYSLLTAPGFVQKPQVIPKSSIHHIPNNDNDDYVPDNDQVAEETNIEYSLLTAPGFAQNPQAIPHIPKSSTHHIPYNDNDDYVPDSDQVAEETNIEYSLLTAPGFVQKPQVAEENNIEYSFLLTAPEFMQKPQVKPHIPESSIHHIPNNDNDDYVPDNDQVAEENTEEGSSKPKEPKPKGPPQLPKSLIKKVFNSFSNAKLSKAAMQVVFEGSQLFFEQIATDLATYATHSKREIIQDKDVLLLMKRQGLINDNISFEYLAERYLPRELMNEVCVVARAGN</sequence>
<dbReference type="EMBL" id="CAJVQB010008185">
    <property type="protein sequence ID" value="CAG8715310.1"/>
    <property type="molecule type" value="Genomic_DNA"/>
</dbReference>
<proteinExistence type="inferred from homology"/>
<dbReference type="InterPro" id="IPR035425">
    <property type="entry name" value="CENP-T/H4_C"/>
</dbReference>
<dbReference type="PANTHER" id="PTHR46904:SF1">
    <property type="entry name" value="CENTROMERE PROTEIN T"/>
    <property type="match status" value="1"/>
</dbReference>
<accession>A0ABN7V0Y1</accession>
<organism evidence="8 9">
    <name type="scientific">Gigaspora margarita</name>
    <dbReference type="NCBI Taxonomy" id="4874"/>
    <lineage>
        <taxon>Eukaryota</taxon>
        <taxon>Fungi</taxon>
        <taxon>Fungi incertae sedis</taxon>
        <taxon>Mucoromycota</taxon>
        <taxon>Glomeromycotina</taxon>
        <taxon>Glomeromycetes</taxon>
        <taxon>Diversisporales</taxon>
        <taxon>Gigasporaceae</taxon>
        <taxon>Gigaspora</taxon>
    </lineage>
</organism>
<keyword evidence="9" id="KW-1185">Reference proteome</keyword>
<dbReference type="PANTHER" id="PTHR46904">
    <property type="entry name" value="CENTROMERE PROTEIN T"/>
    <property type="match status" value="1"/>
</dbReference>
<feature type="compositionally biased region" description="Basic and acidic residues" evidence="6">
    <location>
        <begin position="317"/>
        <end position="326"/>
    </location>
</feature>
<evidence type="ECO:0000256" key="4">
    <source>
        <dbReference type="ARBA" id="ARBA00022454"/>
    </source>
</evidence>
<protein>
    <submittedName>
        <fullName evidence="8">33498_t:CDS:1</fullName>
    </submittedName>
</protein>
<name>A0ABN7V0Y1_GIGMA</name>
<keyword evidence="4" id="KW-0158">Chromosome</keyword>
<gene>
    <name evidence="8" type="ORF">GMARGA_LOCUS13064</name>
</gene>
<evidence type="ECO:0000256" key="2">
    <source>
        <dbReference type="ARBA" id="ARBA00004286"/>
    </source>
</evidence>
<evidence type="ECO:0000313" key="9">
    <source>
        <dbReference type="Proteomes" id="UP000789901"/>
    </source>
</evidence>
<feature type="non-terminal residue" evidence="8">
    <location>
        <position position="429"/>
    </location>
</feature>
<reference evidence="8 9" key="1">
    <citation type="submission" date="2021-06" db="EMBL/GenBank/DDBJ databases">
        <authorList>
            <person name="Kallberg Y."/>
            <person name="Tangrot J."/>
            <person name="Rosling A."/>
        </authorList>
    </citation>
    <scope>NUCLEOTIDE SEQUENCE [LARGE SCALE GENOMIC DNA]</scope>
    <source>
        <strain evidence="8 9">120-4 pot B 10/14</strain>
    </source>
</reference>
<comment type="subcellular location">
    <subcellularLocation>
        <location evidence="2">Chromosome</location>
    </subcellularLocation>
    <subcellularLocation>
        <location evidence="1">Nucleus</location>
    </subcellularLocation>
</comment>
<dbReference type="Proteomes" id="UP000789901">
    <property type="component" value="Unassembled WGS sequence"/>
</dbReference>
<dbReference type="SUPFAM" id="SSF47113">
    <property type="entry name" value="Histone-fold"/>
    <property type="match status" value="1"/>
</dbReference>
<keyword evidence="5" id="KW-0539">Nucleus</keyword>
<evidence type="ECO:0000259" key="7">
    <source>
        <dbReference type="Pfam" id="PF15511"/>
    </source>
</evidence>